<protein>
    <submittedName>
        <fullName evidence="1">Uncharacterized protein</fullName>
    </submittedName>
</protein>
<dbReference type="EMBL" id="KV876004">
    <property type="protein sequence ID" value="RZR73738.1"/>
    <property type="molecule type" value="Genomic_DNA"/>
</dbReference>
<dbReference type="Proteomes" id="UP000290560">
    <property type="component" value="Unassembled WGS sequence"/>
</dbReference>
<name>A0A444F9L2_ENSVE</name>
<sequence length="94" mass="10275">MTFKTLDAVGSGFKEVFGGSLNSDSAESSPLAPDQPKLLLFLADKDPSANRSRCAGFMQCNLCWRRRRQRGGARDNRPTAVSAHVRLGFPAPHQ</sequence>
<reference evidence="1" key="1">
    <citation type="journal article" date="2018" name="Data Brief">
        <title>Genome sequence data from 17 accessions of Ensete ventricosum, a staple food crop for millions in Ethiopia.</title>
        <authorList>
            <person name="Yemataw Z."/>
            <person name="Muzemil S."/>
            <person name="Ambachew D."/>
            <person name="Tripathi L."/>
            <person name="Tesfaye K."/>
            <person name="Chala A."/>
            <person name="Farbos A."/>
            <person name="O'Neill P."/>
            <person name="Moore K."/>
            <person name="Grant M."/>
            <person name="Studholme D.J."/>
        </authorList>
    </citation>
    <scope>NUCLEOTIDE SEQUENCE [LARGE SCALE GENOMIC DNA]</scope>
    <source>
        <tissue evidence="1">Leaf</tissue>
    </source>
</reference>
<evidence type="ECO:0000313" key="1">
    <source>
        <dbReference type="EMBL" id="RZR73738.1"/>
    </source>
</evidence>
<dbReference type="AlphaFoldDB" id="A0A444F9L2"/>
<accession>A0A444F9L2</accession>
<organism evidence="1">
    <name type="scientific">Ensete ventricosum</name>
    <name type="common">Abyssinian banana</name>
    <name type="synonym">Musa ensete</name>
    <dbReference type="NCBI Taxonomy" id="4639"/>
    <lineage>
        <taxon>Eukaryota</taxon>
        <taxon>Viridiplantae</taxon>
        <taxon>Streptophyta</taxon>
        <taxon>Embryophyta</taxon>
        <taxon>Tracheophyta</taxon>
        <taxon>Spermatophyta</taxon>
        <taxon>Magnoliopsida</taxon>
        <taxon>Liliopsida</taxon>
        <taxon>Zingiberales</taxon>
        <taxon>Musaceae</taxon>
        <taxon>Ensete</taxon>
    </lineage>
</organism>
<proteinExistence type="predicted"/>
<gene>
    <name evidence="1" type="ORF">BHM03_00027628</name>
</gene>